<reference evidence="2" key="1">
    <citation type="journal article" date="2023" name="Mol. Phylogenet. Evol.">
        <title>Genome-scale phylogeny and comparative genomics of the fungal order Sordariales.</title>
        <authorList>
            <person name="Hensen N."/>
            <person name="Bonometti L."/>
            <person name="Westerberg I."/>
            <person name="Brannstrom I.O."/>
            <person name="Guillou S."/>
            <person name="Cros-Aarteil S."/>
            <person name="Calhoun S."/>
            <person name="Haridas S."/>
            <person name="Kuo A."/>
            <person name="Mondo S."/>
            <person name="Pangilinan J."/>
            <person name="Riley R."/>
            <person name="LaButti K."/>
            <person name="Andreopoulos B."/>
            <person name="Lipzen A."/>
            <person name="Chen C."/>
            <person name="Yan M."/>
            <person name="Daum C."/>
            <person name="Ng V."/>
            <person name="Clum A."/>
            <person name="Steindorff A."/>
            <person name="Ohm R.A."/>
            <person name="Martin F."/>
            <person name="Silar P."/>
            <person name="Natvig D.O."/>
            <person name="Lalanne C."/>
            <person name="Gautier V."/>
            <person name="Ament-Velasquez S.L."/>
            <person name="Kruys A."/>
            <person name="Hutchinson M.I."/>
            <person name="Powell A.J."/>
            <person name="Barry K."/>
            <person name="Miller A.N."/>
            <person name="Grigoriev I.V."/>
            <person name="Debuchy R."/>
            <person name="Gladieux P."/>
            <person name="Hiltunen Thoren M."/>
            <person name="Johannesson H."/>
        </authorList>
    </citation>
    <scope>NUCLEOTIDE SEQUENCE</scope>
    <source>
        <strain evidence="2">PSN243</strain>
    </source>
</reference>
<comment type="caution">
    <text evidence="2">The sequence shown here is derived from an EMBL/GenBank/DDBJ whole genome shotgun (WGS) entry which is preliminary data.</text>
</comment>
<keyword evidence="1" id="KW-0732">Signal</keyword>
<name>A0AAV9G0X6_9PEZI</name>
<evidence type="ECO:0000313" key="2">
    <source>
        <dbReference type="EMBL" id="KAK4442285.1"/>
    </source>
</evidence>
<dbReference type="Pfam" id="PF14273">
    <property type="entry name" value="DUF4360"/>
    <property type="match status" value="1"/>
</dbReference>
<evidence type="ECO:0000313" key="3">
    <source>
        <dbReference type="Proteomes" id="UP001321760"/>
    </source>
</evidence>
<dbReference type="InterPro" id="IPR025649">
    <property type="entry name" value="DUF4360"/>
</dbReference>
<organism evidence="2 3">
    <name type="scientific">Podospora aff. communis PSN243</name>
    <dbReference type="NCBI Taxonomy" id="3040156"/>
    <lineage>
        <taxon>Eukaryota</taxon>
        <taxon>Fungi</taxon>
        <taxon>Dikarya</taxon>
        <taxon>Ascomycota</taxon>
        <taxon>Pezizomycotina</taxon>
        <taxon>Sordariomycetes</taxon>
        <taxon>Sordariomycetidae</taxon>
        <taxon>Sordariales</taxon>
        <taxon>Podosporaceae</taxon>
        <taxon>Podospora</taxon>
    </lineage>
</organism>
<sequence>MELINILFLFFSGLSLAMPRPVELYPRQAQVVITRGSGSGAGCPAGTRGNIINNGQAVDMILPVFNVSSTGGARTLQCRVSIDMTFPAGCRALAIISRRDVFAKFPSGGSATIDSTYTISSPGGLTDPNPALRLSGGGFAGGSRFIDEDGIAMTSGRIDASRNYIFTDLVSNTVDPGAAPRSGYSHVTNINYRISSQSVCNP</sequence>
<accession>A0AAV9G0X6</accession>
<dbReference type="AlphaFoldDB" id="A0AAV9G0X6"/>
<evidence type="ECO:0000256" key="1">
    <source>
        <dbReference type="SAM" id="SignalP"/>
    </source>
</evidence>
<proteinExistence type="predicted"/>
<dbReference type="EMBL" id="MU866021">
    <property type="protein sequence ID" value="KAK4442285.1"/>
    <property type="molecule type" value="Genomic_DNA"/>
</dbReference>
<evidence type="ECO:0008006" key="4">
    <source>
        <dbReference type="Google" id="ProtNLM"/>
    </source>
</evidence>
<keyword evidence="3" id="KW-1185">Reference proteome</keyword>
<reference evidence="2" key="2">
    <citation type="submission" date="2023-05" db="EMBL/GenBank/DDBJ databases">
        <authorList>
            <consortium name="Lawrence Berkeley National Laboratory"/>
            <person name="Steindorff A."/>
            <person name="Hensen N."/>
            <person name="Bonometti L."/>
            <person name="Westerberg I."/>
            <person name="Brannstrom I.O."/>
            <person name="Guillou S."/>
            <person name="Cros-Aarteil S."/>
            <person name="Calhoun S."/>
            <person name="Haridas S."/>
            <person name="Kuo A."/>
            <person name="Mondo S."/>
            <person name="Pangilinan J."/>
            <person name="Riley R."/>
            <person name="Labutti K."/>
            <person name="Andreopoulos B."/>
            <person name="Lipzen A."/>
            <person name="Chen C."/>
            <person name="Yanf M."/>
            <person name="Daum C."/>
            <person name="Ng V."/>
            <person name="Clum A."/>
            <person name="Ohm R."/>
            <person name="Martin F."/>
            <person name="Silar P."/>
            <person name="Natvig D."/>
            <person name="Lalanne C."/>
            <person name="Gautier V."/>
            <person name="Ament-Velasquez S.L."/>
            <person name="Kruys A."/>
            <person name="Hutchinson M.I."/>
            <person name="Powell A.J."/>
            <person name="Barry K."/>
            <person name="Miller A.N."/>
            <person name="Grigoriev I.V."/>
            <person name="Debuchy R."/>
            <person name="Gladieux P."/>
            <person name="Thoren M.H."/>
            <person name="Johannesson H."/>
        </authorList>
    </citation>
    <scope>NUCLEOTIDE SEQUENCE</scope>
    <source>
        <strain evidence="2">PSN243</strain>
    </source>
</reference>
<dbReference type="Proteomes" id="UP001321760">
    <property type="component" value="Unassembled WGS sequence"/>
</dbReference>
<gene>
    <name evidence="2" type="ORF">QBC34DRAFT_444269</name>
</gene>
<feature type="chain" id="PRO_5043821480" description="Secreted protein" evidence="1">
    <location>
        <begin position="18"/>
        <end position="202"/>
    </location>
</feature>
<protein>
    <recommendedName>
        <fullName evidence="4">Secreted protein</fullName>
    </recommendedName>
</protein>
<feature type="signal peptide" evidence="1">
    <location>
        <begin position="1"/>
        <end position="17"/>
    </location>
</feature>